<reference evidence="1" key="1">
    <citation type="submission" date="2022-11" db="EMBL/GenBank/DDBJ databases">
        <title>Minimal conservation of predation-associated metabolite biosynthetic gene clusters underscores biosynthetic potential of Myxococcota including descriptions for ten novel species: Archangium lansinium sp. nov., Myxococcus landrumus sp. nov., Nannocystis bai.</title>
        <authorList>
            <person name="Ahearne A."/>
            <person name="Stevens C."/>
            <person name="Dowd S."/>
        </authorList>
    </citation>
    <scope>NUCLEOTIDE SEQUENCE</scope>
    <source>
        <strain evidence="1">Fl3</strain>
    </source>
</reference>
<protein>
    <submittedName>
        <fullName evidence="1">Uncharacterized protein</fullName>
    </submittedName>
</protein>
<gene>
    <name evidence="1" type="ORF">O0S08_11020</name>
</gene>
<organism evidence="1 2">
    <name type="scientific">Nannocystis punicea</name>
    <dbReference type="NCBI Taxonomy" id="2995304"/>
    <lineage>
        <taxon>Bacteria</taxon>
        <taxon>Pseudomonadati</taxon>
        <taxon>Myxococcota</taxon>
        <taxon>Polyangia</taxon>
        <taxon>Nannocystales</taxon>
        <taxon>Nannocystaceae</taxon>
        <taxon>Nannocystis</taxon>
    </lineage>
</organism>
<dbReference type="RefSeq" id="WP_269039036.1">
    <property type="nucleotide sequence ID" value="NZ_CP114040.1"/>
</dbReference>
<keyword evidence="2" id="KW-1185">Reference proteome</keyword>
<dbReference type="Proteomes" id="UP001164459">
    <property type="component" value="Chromosome"/>
</dbReference>
<dbReference type="EMBL" id="CP114040">
    <property type="protein sequence ID" value="WAS96672.1"/>
    <property type="molecule type" value="Genomic_DNA"/>
</dbReference>
<evidence type="ECO:0000313" key="1">
    <source>
        <dbReference type="EMBL" id="WAS96672.1"/>
    </source>
</evidence>
<name>A0ABY7HBM8_9BACT</name>
<sequence length="105" mass="11674">MLMVLDRWLVQISAGLVVGVWLISDWARLPLSEGTKASLAAFVGYALLKSKSDNRWRALEMERDELHRLVERLESTSPGSPEALAVRRELVALARRVDSEGGDDA</sequence>
<proteinExistence type="predicted"/>
<evidence type="ECO:0000313" key="2">
    <source>
        <dbReference type="Proteomes" id="UP001164459"/>
    </source>
</evidence>
<accession>A0ABY7HBM8</accession>